<name>R6TZ19_9FIRM</name>
<organism evidence="3 4">
    <name type="scientific">Agathobacter rectalis CAG:36</name>
    <dbReference type="NCBI Taxonomy" id="1263079"/>
    <lineage>
        <taxon>Bacteria</taxon>
        <taxon>Bacillati</taxon>
        <taxon>Bacillota</taxon>
        <taxon>Clostridia</taxon>
        <taxon>Lachnospirales</taxon>
        <taxon>Lachnospiraceae</taxon>
        <taxon>Agathobacter</taxon>
    </lineage>
</organism>
<evidence type="ECO:0000256" key="2">
    <source>
        <dbReference type="SAM" id="Phobius"/>
    </source>
</evidence>
<evidence type="ECO:0000313" key="3">
    <source>
        <dbReference type="EMBL" id="CDC75064.1"/>
    </source>
</evidence>
<feature type="transmembrane region" description="Helical" evidence="2">
    <location>
        <begin position="6"/>
        <end position="24"/>
    </location>
</feature>
<accession>R6TZ19</accession>
<protein>
    <recommendedName>
        <fullName evidence="5">Serine/threonine protein kinase</fullName>
    </recommendedName>
</protein>
<keyword evidence="2" id="KW-0472">Membrane</keyword>
<keyword evidence="2" id="KW-0812">Transmembrane</keyword>
<reference evidence="3" key="1">
    <citation type="submission" date="2012-11" db="EMBL/GenBank/DDBJ databases">
        <title>Dependencies among metagenomic species, viruses, plasmids and units of genetic variation.</title>
        <authorList>
            <person name="Nielsen H.B."/>
            <person name="Almeida M."/>
            <person name="Juncker A.S."/>
            <person name="Rasmussen S."/>
            <person name="Li J."/>
            <person name="Sunagawa S."/>
            <person name="Plichta D."/>
            <person name="Gautier L."/>
            <person name="Le Chatelier E."/>
            <person name="Peletier E."/>
            <person name="Bonde I."/>
            <person name="Nielsen T."/>
            <person name="Manichanh C."/>
            <person name="Arumugam M."/>
            <person name="Batto J."/>
            <person name="Santos M.B.Q.D."/>
            <person name="Blom N."/>
            <person name="Borruel N."/>
            <person name="Burgdorf K.S."/>
            <person name="Boumezbeur F."/>
            <person name="Casellas F."/>
            <person name="Dore J."/>
            <person name="Guarner F."/>
            <person name="Hansen T."/>
            <person name="Hildebrand F."/>
            <person name="Kaas R.S."/>
            <person name="Kennedy S."/>
            <person name="Kristiansen K."/>
            <person name="Kultima J.R."/>
            <person name="Leonard P."/>
            <person name="Levenez F."/>
            <person name="Lund O."/>
            <person name="Moumen B."/>
            <person name="Le Paslier D."/>
            <person name="Pons N."/>
            <person name="Pedersen O."/>
            <person name="Prifti E."/>
            <person name="Qin J."/>
            <person name="Raes J."/>
            <person name="Tap J."/>
            <person name="Tims S."/>
            <person name="Ussery D.W."/>
            <person name="Yamada T."/>
            <person name="MetaHit consortium"/>
            <person name="Renault P."/>
            <person name="Sicheritz-Ponten T."/>
            <person name="Bork P."/>
            <person name="Wang J."/>
            <person name="Brunak S."/>
            <person name="Ehrlich S.D."/>
        </authorList>
    </citation>
    <scope>NUCLEOTIDE SEQUENCE [LARGE SCALE GENOMIC DNA]</scope>
</reference>
<dbReference type="EMBL" id="CBFV010000094">
    <property type="protein sequence ID" value="CDC75064.1"/>
    <property type="molecule type" value="Genomic_DNA"/>
</dbReference>
<proteinExistence type="predicted"/>
<sequence length="118" mass="13390">MDVTAIIIAASIPSAITGFCFWLIERNIKKQDKKREAEEEVRREDMERRENLRQQQEFYLVQGVNAAIALGEATAKAVQRIPDAHCNGDMHAALEYASKVKHAQKDFLAKQGINSIYE</sequence>
<evidence type="ECO:0000313" key="4">
    <source>
        <dbReference type="Proteomes" id="UP000018162"/>
    </source>
</evidence>
<comment type="caution">
    <text evidence="3">The sequence shown here is derived from an EMBL/GenBank/DDBJ whole genome shotgun (WGS) entry which is preliminary data.</text>
</comment>
<evidence type="ECO:0000256" key="1">
    <source>
        <dbReference type="SAM" id="Coils"/>
    </source>
</evidence>
<keyword evidence="2" id="KW-1133">Transmembrane helix</keyword>
<evidence type="ECO:0008006" key="5">
    <source>
        <dbReference type="Google" id="ProtNLM"/>
    </source>
</evidence>
<dbReference type="AlphaFoldDB" id="R6TZ19"/>
<dbReference type="Proteomes" id="UP000018162">
    <property type="component" value="Unassembled WGS sequence"/>
</dbReference>
<keyword evidence="1" id="KW-0175">Coiled coil</keyword>
<feature type="coiled-coil region" evidence="1">
    <location>
        <begin position="27"/>
        <end position="55"/>
    </location>
</feature>
<gene>
    <name evidence="3" type="ORF">BN626_01950</name>
</gene>